<proteinExistence type="predicted"/>
<dbReference type="SMART" id="SM00463">
    <property type="entry name" value="SMR"/>
    <property type="match status" value="1"/>
</dbReference>
<evidence type="ECO:0000313" key="3">
    <source>
        <dbReference type="Proteomes" id="UP000448038"/>
    </source>
</evidence>
<gene>
    <name evidence="2" type="primary">smrA</name>
    <name evidence="2" type="ORF">GNP88_11000</name>
</gene>
<dbReference type="Proteomes" id="UP000448038">
    <property type="component" value="Unassembled WGS sequence"/>
</dbReference>
<feature type="domain" description="Smr" evidence="1">
    <location>
        <begin position="96"/>
        <end position="176"/>
    </location>
</feature>
<keyword evidence="2" id="KW-0255">Endonuclease</keyword>
<keyword evidence="2" id="KW-0540">Nuclease</keyword>
<dbReference type="PROSITE" id="PS50828">
    <property type="entry name" value="SMR"/>
    <property type="match status" value="1"/>
</dbReference>
<keyword evidence="2" id="KW-0378">Hydrolase</keyword>
<evidence type="ECO:0000259" key="1">
    <source>
        <dbReference type="PROSITE" id="PS50828"/>
    </source>
</evidence>
<comment type="caution">
    <text evidence="2">The sequence shown here is derived from an EMBL/GenBank/DDBJ whole genome shotgun (WGS) entry which is preliminary data.</text>
</comment>
<dbReference type="Pfam" id="PF01713">
    <property type="entry name" value="Smr"/>
    <property type="match status" value="1"/>
</dbReference>
<dbReference type="EMBL" id="WOBN01000016">
    <property type="protein sequence ID" value="MUK49698.1"/>
    <property type="molecule type" value="Genomic_DNA"/>
</dbReference>
<dbReference type="SUPFAM" id="SSF160443">
    <property type="entry name" value="SMR domain-like"/>
    <property type="match status" value="1"/>
</dbReference>
<accession>A0A844P2U9</accession>
<dbReference type="NCBIfam" id="NF033154">
    <property type="entry name" value="endonuc_SmrA"/>
    <property type="match status" value="1"/>
</dbReference>
<dbReference type="InterPro" id="IPR047688">
    <property type="entry name" value="Endonuc_SmrA"/>
</dbReference>
<dbReference type="Gene3D" id="3.30.1370.110">
    <property type="match status" value="1"/>
</dbReference>
<dbReference type="InterPro" id="IPR036063">
    <property type="entry name" value="Smr_dom_sf"/>
</dbReference>
<reference evidence="2 3" key="1">
    <citation type="submission" date="2019-11" db="EMBL/GenBank/DDBJ databases">
        <title>Using colonization assays and comparative genomics to discover symbiosis behaviors and factors in Vibrio fischeri.</title>
        <authorList>
            <person name="Bongrand C."/>
            <person name="Moriano-Gutierrez S."/>
            <person name="Arevalo P."/>
            <person name="Mcfall-Ngai M."/>
            <person name="Visick K."/>
            <person name="Polz M.F."/>
            <person name="Ruby E.G."/>
        </authorList>
    </citation>
    <scope>NUCLEOTIDE SEQUENCE [LARGE SCALE GENOMIC DNA]</scope>
    <source>
        <strain evidence="3">emors.4.1</strain>
    </source>
</reference>
<evidence type="ECO:0000313" key="2">
    <source>
        <dbReference type="EMBL" id="MUK49698.1"/>
    </source>
</evidence>
<protein>
    <submittedName>
        <fullName evidence="2">DNA endonuclease SmrA</fullName>
    </submittedName>
</protein>
<dbReference type="PANTHER" id="PTHR35562:SF2">
    <property type="entry name" value="DNA ENDONUCLEASE SMRA-RELATED"/>
    <property type="match status" value="1"/>
</dbReference>
<organism evidence="2 3">
    <name type="scientific">Aliivibrio fischeri</name>
    <name type="common">Vibrio fischeri</name>
    <dbReference type="NCBI Taxonomy" id="668"/>
    <lineage>
        <taxon>Bacteria</taxon>
        <taxon>Pseudomonadati</taxon>
        <taxon>Pseudomonadota</taxon>
        <taxon>Gammaproteobacteria</taxon>
        <taxon>Vibrionales</taxon>
        <taxon>Vibrionaceae</taxon>
        <taxon>Aliivibrio</taxon>
    </lineage>
</organism>
<dbReference type="AlphaFoldDB" id="A0A844P2U9"/>
<dbReference type="InterPro" id="IPR002625">
    <property type="entry name" value="Smr_dom"/>
</dbReference>
<dbReference type="PANTHER" id="PTHR35562">
    <property type="entry name" value="DNA ENDONUCLEASE SMRA-RELATED"/>
    <property type="match status" value="1"/>
</dbReference>
<name>A0A844P2U9_ALIFS</name>
<sequence>MPHTDEFSLFQEMMGDVKPIKQDIVTPLTSPHKATESQLARKEAAQALSETDPDFLSLDNAPLLQPDDIIEFKRDGVQDGVYRKVRLGKYEIQARLDLHKRTLKQARDEVLHFLKQCQKMDVRFAVIVHGKGAKSNPPALVKSHVAQWLPQIKEVMCVHSAKAQHGGSGAVYILLRKSAEKKLENREASKAQCIKKASKYLEAFY</sequence>
<dbReference type="GO" id="GO:0004520">
    <property type="term" value="F:DNA endonuclease activity"/>
    <property type="evidence" value="ECO:0007669"/>
    <property type="project" value="TreeGrafter"/>
</dbReference>